<name>A0ABQ0D6V4_9HELI</name>
<evidence type="ECO:0000313" key="2">
    <source>
        <dbReference type="Proteomes" id="UP001562457"/>
    </source>
</evidence>
<comment type="caution">
    <text evidence="1">The sequence shown here is derived from an EMBL/GenBank/DDBJ whole genome shotgun (WGS) entry which is preliminary data.</text>
</comment>
<dbReference type="EMBL" id="BAAFHN010000116">
    <property type="protein sequence ID" value="GAB0174057.1"/>
    <property type="molecule type" value="Genomic_DNA"/>
</dbReference>
<organism evidence="1 2">
    <name type="scientific">Helicobacter trogontum</name>
    <dbReference type="NCBI Taxonomy" id="50960"/>
    <lineage>
        <taxon>Bacteria</taxon>
        <taxon>Pseudomonadati</taxon>
        <taxon>Campylobacterota</taxon>
        <taxon>Epsilonproteobacteria</taxon>
        <taxon>Campylobacterales</taxon>
        <taxon>Helicobacteraceae</taxon>
        <taxon>Helicobacter</taxon>
    </lineage>
</organism>
<evidence type="ECO:0000313" key="1">
    <source>
        <dbReference type="EMBL" id="GAB0174057.1"/>
    </source>
</evidence>
<sequence length="168" mass="20091">MKKFLHILLFSSVALLFNGCISGWGWLVPYNLQPSYHEFKKMCKLNELPNNEEKYNKILGYFDTSLDTLDWEELNGRVEKLKQTNGWYKKNIFEYRTATDWKYKNSRIEMAILFFSNESKINRHNINFMYFSSVWHTRRYYLSGNEGTGIYWSEETLGCGDIVKENEE</sequence>
<proteinExistence type="predicted"/>
<evidence type="ECO:0008006" key="3">
    <source>
        <dbReference type="Google" id="ProtNLM"/>
    </source>
</evidence>
<gene>
    <name evidence="1" type="ORF">NHP164001_20810</name>
</gene>
<accession>A0ABQ0D6V4</accession>
<keyword evidence="2" id="KW-1185">Reference proteome</keyword>
<dbReference type="RefSeq" id="WP_369607973.1">
    <property type="nucleotide sequence ID" value="NZ_BAAFHN010000116.1"/>
</dbReference>
<protein>
    <recommendedName>
        <fullName evidence="3">Lipoprotein</fullName>
    </recommendedName>
</protein>
<dbReference type="Proteomes" id="UP001562457">
    <property type="component" value="Unassembled WGS sequence"/>
</dbReference>
<reference evidence="1 2" key="1">
    <citation type="submission" date="2024-06" db="EMBL/GenBank/DDBJ databases">
        <title>Draft genome sequence of Helicobacter trogontum NHP16-4001.</title>
        <authorList>
            <person name="Rimbara E."/>
            <person name="Suzuki M."/>
        </authorList>
    </citation>
    <scope>NUCLEOTIDE SEQUENCE [LARGE SCALE GENOMIC DNA]</scope>
    <source>
        <strain evidence="1 2">NHP16-4001</strain>
    </source>
</reference>